<dbReference type="AlphaFoldDB" id="A0AAE1GPE1"/>
<feature type="compositionally biased region" description="Acidic residues" evidence="1">
    <location>
        <begin position="103"/>
        <end position="114"/>
    </location>
</feature>
<protein>
    <submittedName>
        <fullName evidence="4">PiggyBac transposable element-derived protein 3</fullName>
    </submittedName>
</protein>
<evidence type="ECO:0000313" key="4">
    <source>
        <dbReference type="EMBL" id="KAK3907167.1"/>
    </source>
</evidence>
<feature type="transmembrane region" description="Helical" evidence="2">
    <location>
        <begin position="1007"/>
        <end position="1027"/>
    </location>
</feature>
<keyword evidence="2" id="KW-0472">Membrane</keyword>
<feature type="region of interest" description="Disordered" evidence="1">
    <location>
        <begin position="412"/>
        <end position="502"/>
    </location>
</feature>
<dbReference type="PANTHER" id="PTHR47272">
    <property type="entry name" value="DDE_TNP_1_7 DOMAIN-CONTAINING PROTEIN"/>
    <property type="match status" value="1"/>
</dbReference>
<accession>A0AAE1GPE1</accession>
<name>A0AAE1GPE1_9NEOP</name>
<keyword evidence="5" id="KW-1185">Reference proteome</keyword>
<feature type="compositionally biased region" description="Low complexity" evidence="1">
    <location>
        <begin position="267"/>
        <end position="279"/>
    </location>
</feature>
<evidence type="ECO:0000256" key="1">
    <source>
        <dbReference type="SAM" id="MobiDB-lite"/>
    </source>
</evidence>
<feature type="compositionally biased region" description="Low complexity" evidence="1">
    <location>
        <begin position="126"/>
        <end position="144"/>
    </location>
</feature>
<feature type="compositionally biased region" description="Basic and acidic residues" evidence="1">
    <location>
        <begin position="436"/>
        <end position="456"/>
    </location>
</feature>
<dbReference type="Pfam" id="PF13843">
    <property type="entry name" value="DDE_Tnp_1_7"/>
    <property type="match status" value="1"/>
</dbReference>
<comment type="caution">
    <text evidence="4">The sequence shown here is derived from an EMBL/GenBank/DDBJ whole genome shotgun (WGS) entry which is preliminary data.</text>
</comment>
<feature type="domain" description="PiggyBac transposable element-derived protein" evidence="3">
    <location>
        <begin position="658"/>
        <end position="1024"/>
    </location>
</feature>
<dbReference type="EMBL" id="JAHWGI010000001">
    <property type="protein sequence ID" value="KAK3907167.1"/>
    <property type="molecule type" value="Genomic_DNA"/>
</dbReference>
<feature type="region of interest" description="Disordered" evidence="1">
    <location>
        <begin position="261"/>
        <end position="280"/>
    </location>
</feature>
<feature type="region of interest" description="Disordered" evidence="1">
    <location>
        <begin position="235"/>
        <end position="256"/>
    </location>
</feature>
<feature type="non-terminal residue" evidence="4">
    <location>
        <position position="1"/>
    </location>
</feature>
<feature type="compositionally biased region" description="Polar residues" evidence="1">
    <location>
        <begin position="488"/>
        <end position="502"/>
    </location>
</feature>
<feature type="region of interest" description="Disordered" evidence="1">
    <location>
        <begin position="291"/>
        <end position="337"/>
    </location>
</feature>
<feature type="region of interest" description="Disordered" evidence="1">
    <location>
        <begin position="99"/>
        <end position="152"/>
    </location>
</feature>
<feature type="compositionally biased region" description="Low complexity" evidence="1">
    <location>
        <begin position="460"/>
        <end position="472"/>
    </location>
</feature>
<gene>
    <name evidence="4" type="ORF">KUF71_000087</name>
</gene>
<keyword evidence="2" id="KW-1133">Transmembrane helix</keyword>
<dbReference type="InterPro" id="IPR029526">
    <property type="entry name" value="PGBD"/>
</dbReference>
<sequence length="1153" mass="128583">EDLFDDTSSFEMECGLSLTQEFQFLEAENVKKESDHINLTNKTRKTMISSKLFYSKRGDFKTCIPTNCVQSDCSSSDSECETSVQKRNRSGVGNANVIAVADSESELDSDDTDNSEERWSKSKTNVVSDIVVPPSDPSSEISSPMLSQCSNMSPPLMGVDTSPEMDLKRKYKESKDENANIITFFKCSGAKPKLPSKRITSCSIVPSRLPLSISNTVNKPSLIPRGSLNFHKGKEISASQSSKGLSVRSSPSKRSLKLVERAKLSNKENNSNSLSLLSKTPVSQKQSFTIRGNLSPEVPPPAVPEVRSTSSALKRVSVPKVQSGPNETYSDSDDEPLSVIRRRSKLTHDKSSNPQSVGKQTKTGVLKRCLQFSSCIILECAEKTKASSSPINLPSTTVVSPGLSPIPGICRETEGRGTRMSLRPKKLATNNYESSDSEKEVWPSDHCSYRSSDDFKTLASSTGSRSVSSNSSGDPGKTVIPLPKSPRPATNTKTKPMTKSVSSLIPVIKRGSKQKKTVASVYDVDRVLEEDVDDPESQPISPPPMHSRPSHHSKPMTKGPATSIIPVVNRRESQQKKKPAQPVDDSVSRPDSILVQEPNSSSKTGKKLKGAAKGLHSNTANNKKKTGNDTPGWVKEDIESPWHSDHVLFTMPEVIKEPVDYFRYFFDTEVMDLIVEQTNLYIHQDCGETWTVTKDDINVFLGILIYMGICSLPGIRDYWAEYTLVKQVADLMPRAKFQKIRSHIHFNDNASVDPEDTDRMVKIRPLIKIFRMKCQLLEEEADQCVDECMVGYKGKRAGAARQYMPDKPSHKWGFKIFSRNGKSGLIYDFIPYYGSHTFDNEHPSQEEINIGSGAQAVISFCKSIKHPSSTTVTFDNYYTGLIPLLKYLKDDMNILSLGTVKANRTGKCPLMSDAQLADQGRGSYDYRKNEDNIFVVKWADNKCVCLASTKVGLSPMGTIPRYDANEHQKVPVPCPQIVLAYNSSMGGTDLFDQYMSLYRIPSRARRWYFPLFVFLLELALINSFLLYKREVELIDAELKYPTLKDFRLQVFHGLTAVALAGRGRPNLDKSLLKKAAKRRIPKHGVSDDLRTDNIGHFISRTSRGRCTYCAEGHTFSFCPKCDKRLCFTETRNCFAQFHIVKVLPQCKPKKKNK</sequence>
<reference evidence="4" key="1">
    <citation type="submission" date="2021-07" db="EMBL/GenBank/DDBJ databases">
        <authorList>
            <person name="Catto M.A."/>
            <person name="Jacobson A."/>
            <person name="Kennedy G."/>
            <person name="Labadie P."/>
            <person name="Hunt B.G."/>
            <person name="Srinivasan R."/>
        </authorList>
    </citation>
    <scope>NUCLEOTIDE SEQUENCE</scope>
    <source>
        <strain evidence="4">PL_HMW_Pooled</strain>
        <tissue evidence="4">Head</tissue>
    </source>
</reference>
<reference evidence="4" key="2">
    <citation type="journal article" date="2023" name="BMC Genomics">
        <title>Pest status, molecular evolution, and epigenetic factors derived from the genome assembly of Frankliniella fusca, a thysanopteran phytovirus vector.</title>
        <authorList>
            <person name="Catto M.A."/>
            <person name="Labadie P.E."/>
            <person name="Jacobson A.L."/>
            <person name="Kennedy G.G."/>
            <person name="Srinivasan R."/>
            <person name="Hunt B.G."/>
        </authorList>
    </citation>
    <scope>NUCLEOTIDE SEQUENCE</scope>
    <source>
        <strain evidence="4">PL_HMW_Pooled</strain>
    </source>
</reference>
<evidence type="ECO:0000313" key="5">
    <source>
        <dbReference type="Proteomes" id="UP001219518"/>
    </source>
</evidence>
<dbReference type="Proteomes" id="UP001219518">
    <property type="component" value="Unassembled WGS sequence"/>
</dbReference>
<feature type="compositionally biased region" description="Polar residues" evidence="1">
    <location>
        <begin position="237"/>
        <end position="253"/>
    </location>
</feature>
<evidence type="ECO:0000256" key="2">
    <source>
        <dbReference type="SAM" id="Phobius"/>
    </source>
</evidence>
<keyword evidence="2" id="KW-0812">Transmembrane</keyword>
<feature type="region of interest" description="Disordered" evidence="1">
    <location>
        <begin position="529"/>
        <end position="632"/>
    </location>
</feature>
<evidence type="ECO:0000259" key="3">
    <source>
        <dbReference type="Pfam" id="PF13843"/>
    </source>
</evidence>
<organism evidence="4 5">
    <name type="scientific">Frankliniella fusca</name>
    <dbReference type="NCBI Taxonomy" id="407009"/>
    <lineage>
        <taxon>Eukaryota</taxon>
        <taxon>Metazoa</taxon>
        <taxon>Ecdysozoa</taxon>
        <taxon>Arthropoda</taxon>
        <taxon>Hexapoda</taxon>
        <taxon>Insecta</taxon>
        <taxon>Pterygota</taxon>
        <taxon>Neoptera</taxon>
        <taxon>Paraneoptera</taxon>
        <taxon>Thysanoptera</taxon>
        <taxon>Terebrantia</taxon>
        <taxon>Thripoidea</taxon>
        <taxon>Thripidae</taxon>
        <taxon>Frankliniella</taxon>
    </lineage>
</organism>
<proteinExistence type="predicted"/>